<dbReference type="PANTHER" id="PTHR30348:SF4">
    <property type="entry name" value="DUF72 DOMAIN-CONTAINING PROTEIN"/>
    <property type="match status" value="1"/>
</dbReference>
<dbReference type="InterPro" id="IPR002763">
    <property type="entry name" value="DUF72"/>
</dbReference>
<dbReference type="eggNOG" id="arCOG04291">
    <property type="taxonomic scope" value="Archaea"/>
</dbReference>
<dbReference type="SUPFAM" id="SSF117396">
    <property type="entry name" value="TM1631-like"/>
    <property type="match status" value="1"/>
</dbReference>
<organism evidence="1 2">
    <name type="scientific">Pyrolobus fumarii (strain DSM 11204 / 1A)</name>
    <dbReference type="NCBI Taxonomy" id="694429"/>
    <lineage>
        <taxon>Archaea</taxon>
        <taxon>Thermoproteota</taxon>
        <taxon>Thermoprotei</taxon>
        <taxon>Desulfurococcales</taxon>
        <taxon>Pyrodictiaceae</taxon>
        <taxon>Pyrolobus</taxon>
    </lineage>
</organism>
<dbReference type="AlphaFoldDB" id="G0ECM1"/>
<dbReference type="Gene3D" id="3.20.20.410">
    <property type="entry name" value="Protein of unknown function UPF0759"/>
    <property type="match status" value="1"/>
</dbReference>
<evidence type="ECO:0008006" key="3">
    <source>
        <dbReference type="Google" id="ProtNLM"/>
    </source>
</evidence>
<proteinExistence type="predicted"/>
<evidence type="ECO:0000313" key="1">
    <source>
        <dbReference type="EMBL" id="AEM39591.1"/>
    </source>
</evidence>
<reference evidence="1 2" key="1">
    <citation type="journal article" date="2011" name="Stand. Genomic Sci.">
        <title>Complete genome sequence of the hyperthermophilic chemolithoautotroph Pyrolobus fumarii type strain (1A).</title>
        <authorList>
            <person name="Anderson I."/>
            <person name="Goker M."/>
            <person name="Nolan M."/>
            <person name="Lucas S."/>
            <person name="Hammon N."/>
            <person name="Deshpande S."/>
            <person name="Cheng J.F."/>
            <person name="Tapia R."/>
            <person name="Han C."/>
            <person name="Goodwin L."/>
            <person name="Pitluck S."/>
            <person name="Huntemann M."/>
            <person name="Liolios K."/>
            <person name="Ivanova N."/>
            <person name="Pagani I."/>
            <person name="Mavromatis K."/>
            <person name="Ovchinikova G."/>
            <person name="Pati A."/>
            <person name="Chen A."/>
            <person name="Palaniappan K."/>
            <person name="Land M."/>
            <person name="Hauser L."/>
            <person name="Brambilla E.M."/>
            <person name="Huber H."/>
            <person name="Yasawong M."/>
            <person name="Rohde M."/>
            <person name="Spring S."/>
            <person name="Abt B."/>
            <person name="Sikorski J."/>
            <person name="Wirth R."/>
            <person name="Detter J.C."/>
            <person name="Woyke T."/>
            <person name="Bristow J."/>
            <person name="Eisen J.A."/>
            <person name="Markowitz V."/>
            <person name="Hugenholtz P."/>
            <person name="Kyrpides N.C."/>
            <person name="Klenk H.P."/>
            <person name="Lapidus A."/>
        </authorList>
    </citation>
    <scope>NUCLEOTIDE SEQUENCE [LARGE SCALE GENOMIC DNA]</scope>
    <source>
        <strain evidence="2">DSM 11204 / 1A</strain>
    </source>
</reference>
<dbReference type="InParanoid" id="G0ECM1"/>
<accession>G0ECM1</accession>
<keyword evidence="2" id="KW-1185">Reference proteome</keyword>
<name>G0ECM1_PYRF1</name>
<dbReference type="KEGG" id="pfm:Pyrfu_1736"/>
<dbReference type="Pfam" id="PF01904">
    <property type="entry name" value="DUF72"/>
    <property type="match status" value="1"/>
</dbReference>
<gene>
    <name evidence="1" type="ordered locus">Pyrfu_1736</name>
</gene>
<protein>
    <recommendedName>
        <fullName evidence="3">DUF72 domain-containing protein</fullName>
    </recommendedName>
</protein>
<dbReference type="OrthoDB" id="35747at2157"/>
<dbReference type="Proteomes" id="UP000001037">
    <property type="component" value="Chromosome"/>
</dbReference>
<dbReference type="EMBL" id="CP002838">
    <property type="protein sequence ID" value="AEM39591.1"/>
    <property type="molecule type" value="Genomic_DNA"/>
</dbReference>
<dbReference type="STRING" id="694429.Pyrfu_1736"/>
<dbReference type="PANTHER" id="PTHR30348">
    <property type="entry name" value="UNCHARACTERIZED PROTEIN YECE"/>
    <property type="match status" value="1"/>
</dbReference>
<evidence type="ECO:0000313" key="2">
    <source>
        <dbReference type="Proteomes" id="UP000001037"/>
    </source>
</evidence>
<dbReference type="InterPro" id="IPR036520">
    <property type="entry name" value="UPF0759_sf"/>
</dbReference>
<sequence length="256" mass="29939">MCIVKVGCCGFPVARARYFEQFRLVEVQQTFYKLPTRETLERWRREAPQDFEYTVKAWQVVTHPPSSPTWRKAGLKPEPGKEDRYGLLRPTPENFEAWKKTVEAADILNARIIVVQTPPSFGYSEENLRNALEFFREAAKYGKTIGWEPRGTWHEHPEAIRRIVEETGVIHVVDLLRRWPVVVGRIAYVRLHGLGGREVNYRYKYTDQDLEELVARVKKLCSEGAEEVYVLFNNVYMFDDARRFREKARNAGLDVS</sequence>
<dbReference type="GeneID" id="11138925"/>
<dbReference type="RefSeq" id="WP_014027268.1">
    <property type="nucleotide sequence ID" value="NC_015931.1"/>
</dbReference>
<dbReference type="HOGENOM" id="CLU_1192595_0_0_2"/>